<comment type="caution">
    <text evidence="2">The sequence shown here is derived from an EMBL/GenBank/DDBJ whole genome shotgun (WGS) entry which is preliminary data.</text>
</comment>
<reference evidence="2 3" key="1">
    <citation type="submission" date="2019-07" db="EMBL/GenBank/DDBJ databases">
        <title>Novel species of Flavobacterium.</title>
        <authorList>
            <person name="Liu Q."/>
            <person name="Xin Y.-H."/>
        </authorList>
    </citation>
    <scope>NUCLEOTIDE SEQUENCE [LARGE SCALE GENOMIC DNA]</scope>
    <source>
        <strain evidence="2 3">LB3P56</strain>
    </source>
</reference>
<dbReference type="OrthoDB" id="975915at2"/>
<dbReference type="EMBL" id="VJZR01000007">
    <property type="protein sequence ID" value="TRX20888.1"/>
    <property type="molecule type" value="Genomic_DNA"/>
</dbReference>
<keyword evidence="1" id="KW-0472">Membrane</keyword>
<feature type="transmembrane region" description="Helical" evidence="1">
    <location>
        <begin position="95"/>
        <end position="117"/>
    </location>
</feature>
<keyword evidence="1" id="KW-1133">Transmembrane helix</keyword>
<feature type="transmembrane region" description="Helical" evidence="1">
    <location>
        <begin position="292"/>
        <end position="313"/>
    </location>
</feature>
<feature type="transmembrane region" description="Helical" evidence="1">
    <location>
        <begin position="132"/>
        <end position="149"/>
    </location>
</feature>
<feature type="transmembrane region" description="Helical" evidence="1">
    <location>
        <begin position="37"/>
        <end position="58"/>
    </location>
</feature>
<name>A0A553CK78_9FLAO</name>
<keyword evidence="1" id="KW-0812">Transmembrane</keyword>
<feature type="transmembrane region" description="Helical" evidence="1">
    <location>
        <begin position="349"/>
        <end position="369"/>
    </location>
</feature>
<organism evidence="2 3">
    <name type="scientific">Flavobacterium franklandianum</name>
    <dbReference type="NCBI Taxonomy" id="2594430"/>
    <lineage>
        <taxon>Bacteria</taxon>
        <taxon>Pseudomonadati</taxon>
        <taxon>Bacteroidota</taxon>
        <taxon>Flavobacteriia</taxon>
        <taxon>Flavobacteriales</taxon>
        <taxon>Flavobacteriaceae</taxon>
        <taxon>Flavobacterium</taxon>
    </lineage>
</organism>
<evidence type="ECO:0000313" key="2">
    <source>
        <dbReference type="EMBL" id="TRX20888.1"/>
    </source>
</evidence>
<proteinExistence type="predicted"/>
<feature type="transmembrane region" description="Helical" evidence="1">
    <location>
        <begin position="216"/>
        <end position="234"/>
    </location>
</feature>
<feature type="transmembrane region" description="Helical" evidence="1">
    <location>
        <begin position="178"/>
        <end position="204"/>
    </location>
</feature>
<feature type="transmembrane region" description="Helical" evidence="1">
    <location>
        <begin position="156"/>
        <end position="172"/>
    </location>
</feature>
<evidence type="ECO:0000256" key="1">
    <source>
        <dbReference type="SAM" id="Phobius"/>
    </source>
</evidence>
<keyword evidence="3" id="KW-1185">Reference proteome</keyword>
<dbReference type="RefSeq" id="WP_144071509.1">
    <property type="nucleotide sequence ID" value="NZ_VJZR01000007.1"/>
</dbReference>
<evidence type="ECO:0000313" key="3">
    <source>
        <dbReference type="Proteomes" id="UP000318585"/>
    </source>
</evidence>
<dbReference type="AlphaFoldDB" id="A0A553CK78"/>
<dbReference type="Proteomes" id="UP000318585">
    <property type="component" value="Unassembled WGS sequence"/>
</dbReference>
<gene>
    <name evidence="2" type="ORF">FNW17_09470</name>
</gene>
<protein>
    <submittedName>
        <fullName evidence="2">Uncharacterized protein</fullName>
    </submittedName>
</protein>
<sequence length="381" mass="43699">MNILILALIFVVGYLFIQSFAAKISVENLKTLKKLFLFHILFGIYFCFFVQGDAIGYWKQAKLMSYTDFIYSLTQDQGTYFIFALNYYPSNVLDLSYFTGTMLYSLIGFIGLAYFYVMAVELIPNDPKYKEYYLFPLLFFLPNLHFWSCGVGKDTLLFFCIAIFIYGLIQPIKRMPMIVLGLALSYFIRPHITLFMLLGFGIAYFSGRNISLVQRVLFFGVMIAIAIAIVPKVLEFAKIEEASLDSFDKFSQEKGALLSRSHTGSSVDISSYPFPLKVFTFLYRPFFFDINGIPALLASFENLLLLILSFSVLKNKPLQTFKSAPFVIQGMVYFLIIGTLAFSQTLGNLGIIIRMRNMFLPGLIIYIFWHFSYRQSLESEA</sequence>
<feature type="transmembrane region" description="Helical" evidence="1">
    <location>
        <begin position="325"/>
        <end position="343"/>
    </location>
</feature>
<accession>A0A553CK78</accession>